<dbReference type="PANTHER" id="PTHR43280">
    <property type="entry name" value="ARAC-FAMILY TRANSCRIPTIONAL REGULATOR"/>
    <property type="match status" value="1"/>
</dbReference>
<dbReference type="EMBL" id="FQXM01000018">
    <property type="protein sequence ID" value="SHH88563.1"/>
    <property type="molecule type" value="Genomic_DNA"/>
</dbReference>
<dbReference type="GO" id="GO:0003700">
    <property type="term" value="F:DNA-binding transcription factor activity"/>
    <property type="evidence" value="ECO:0007669"/>
    <property type="project" value="InterPro"/>
</dbReference>
<evidence type="ECO:0000256" key="4">
    <source>
        <dbReference type="SAM" id="Phobius"/>
    </source>
</evidence>
<protein>
    <submittedName>
        <fullName evidence="6">AraC-type DNA-binding protein</fullName>
    </submittedName>
</protein>
<dbReference type="PROSITE" id="PS00041">
    <property type="entry name" value="HTH_ARAC_FAMILY_1"/>
    <property type="match status" value="1"/>
</dbReference>
<evidence type="ECO:0000256" key="3">
    <source>
        <dbReference type="ARBA" id="ARBA00023163"/>
    </source>
</evidence>
<keyword evidence="7" id="KW-1185">Reference proteome</keyword>
<evidence type="ECO:0000259" key="5">
    <source>
        <dbReference type="PROSITE" id="PS01124"/>
    </source>
</evidence>
<dbReference type="AlphaFoldDB" id="A0A1M5WNL6"/>
<dbReference type="SUPFAM" id="SSF46689">
    <property type="entry name" value="Homeodomain-like"/>
    <property type="match status" value="2"/>
</dbReference>
<feature type="domain" description="HTH araC/xylS-type" evidence="5">
    <location>
        <begin position="627"/>
        <end position="726"/>
    </location>
</feature>
<dbReference type="Pfam" id="PF12833">
    <property type="entry name" value="HTH_18"/>
    <property type="match status" value="1"/>
</dbReference>
<dbReference type="STRING" id="1121316.SAMN02745207_03000"/>
<evidence type="ECO:0000256" key="1">
    <source>
        <dbReference type="ARBA" id="ARBA00023015"/>
    </source>
</evidence>
<reference evidence="6 7" key="1">
    <citation type="submission" date="2016-11" db="EMBL/GenBank/DDBJ databases">
        <authorList>
            <person name="Jaros S."/>
            <person name="Januszkiewicz K."/>
            <person name="Wedrychowicz H."/>
        </authorList>
    </citation>
    <scope>NUCLEOTIDE SEQUENCE [LARGE SCALE GENOMIC DNA]</scope>
    <source>
        <strain evidence="6 7">DSM 8605</strain>
    </source>
</reference>
<keyword evidence="4" id="KW-1133">Transmembrane helix</keyword>
<dbReference type="PROSITE" id="PS01124">
    <property type="entry name" value="HTH_ARAC_FAMILY_2"/>
    <property type="match status" value="1"/>
</dbReference>
<gene>
    <name evidence="6" type="ORF">SAMN02745207_03000</name>
</gene>
<evidence type="ECO:0000313" key="6">
    <source>
        <dbReference type="EMBL" id="SHH88563.1"/>
    </source>
</evidence>
<organism evidence="6 7">
    <name type="scientific">Clostridium grantii DSM 8605</name>
    <dbReference type="NCBI Taxonomy" id="1121316"/>
    <lineage>
        <taxon>Bacteria</taxon>
        <taxon>Bacillati</taxon>
        <taxon>Bacillota</taxon>
        <taxon>Clostridia</taxon>
        <taxon>Eubacteriales</taxon>
        <taxon>Clostridiaceae</taxon>
        <taxon>Clostridium</taxon>
    </lineage>
</organism>
<accession>A0A1M5WNL6</accession>
<dbReference type="Proteomes" id="UP000184447">
    <property type="component" value="Unassembled WGS sequence"/>
</dbReference>
<dbReference type="PANTHER" id="PTHR43280:SF2">
    <property type="entry name" value="HTH-TYPE TRANSCRIPTIONAL REGULATOR EXSA"/>
    <property type="match status" value="1"/>
</dbReference>
<dbReference type="InterPro" id="IPR009057">
    <property type="entry name" value="Homeodomain-like_sf"/>
</dbReference>
<dbReference type="InterPro" id="IPR018062">
    <property type="entry name" value="HTH_AraC-typ_CS"/>
</dbReference>
<name>A0A1M5WNL6_9CLOT</name>
<evidence type="ECO:0000256" key="2">
    <source>
        <dbReference type="ARBA" id="ARBA00023125"/>
    </source>
</evidence>
<dbReference type="Gene3D" id="1.10.10.60">
    <property type="entry name" value="Homeodomain-like"/>
    <property type="match status" value="2"/>
</dbReference>
<proteinExistence type="predicted"/>
<dbReference type="SMART" id="SM00342">
    <property type="entry name" value="HTH_ARAC"/>
    <property type="match status" value="1"/>
</dbReference>
<feature type="transmembrane region" description="Helical" evidence="4">
    <location>
        <begin position="12"/>
        <end position="31"/>
    </location>
</feature>
<keyword evidence="4" id="KW-0472">Membrane</keyword>
<dbReference type="OrthoDB" id="2515823at2"/>
<dbReference type="GO" id="GO:0043565">
    <property type="term" value="F:sequence-specific DNA binding"/>
    <property type="evidence" value="ECO:0007669"/>
    <property type="project" value="InterPro"/>
</dbReference>
<keyword evidence="4" id="KW-0812">Transmembrane</keyword>
<keyword evidence="3" id="KW-0804">Transcription</keyword>
<evidence type="ECO:0000313" key="7">
    <source>
        <dbReference type="Proteomes" id="UP000184447"/>
    </source>
</evidence>
<keyword evidence="2 6" id="KW-0238">DNA-binding</keyword>
<keyword evidence="1" id="KW-0805">Transcription regulation</keyword>
<dbReference type="RefSeq" id="WP_073339248.1">
    <property type="nucleotide sequence ID" value="NZ_FQXM01000018.1"/>
</dbReference>
<dbReference type="InterPro" id="IPR018060">
    <property type="entry name" value="HTH_AraC"/>
</dbReference>
<sequence>MIKRKYFKKLFIIFFTFTLVYGMTMTSYFVYENKKSLKTQQVNYIVNQADQIVKNLDQRLWSLNKYTDTLFLNEYIKDYIVTNEDYYTITKVYNKLQTDMSVFSDMGGRIAITKLVDDFVISNQSTRKTDAYFDEIGFTQEMIAKVYEFYDKKDNINETIIIANESYEEIHILKKNRMNKEQKLIIFSCVNAQMLKTDDDFTSFNFYMEGRNDQVGVIAKQISDSKKEYVILDDVFYLLRTSSVYPDLKYIITSPYIQNSSLNSKYLLASLIFLASTVVGFLIAIIITKSIYKPIGAVISNFSEGEEESMDEFKFIQNMTNDMIKANKELKDMIKNNKVDLKTKFFRECLSGIISKKQIQVKIDEYNLETFLKPCRVVYIVIEEMEDYKATFLSDARANVRAKVKDIIKNLMTIEGLSFELIELNSNAYAMILGELDENQVRAYLVKILNAIELDERANLVMGIGEQVETIYKLQVSYQNIKSVFEYRQSYDKRAIFSIKDVVSNNIHELFYYTLDMEKELFNATINGVLEKINLLFNEIIVVNFNERNLEVREKASLLISLVNTLRRVEQKITLKDKFKEKVDINKLLLYNKDISRDHICEVRDIFISYGKLANEKTVSKDKEILVMMTSYIENHYQEDLSLEHVANYLNISSGYFCTIFKKVTGTNFKNFLNQYRVKKAKYRLELDPDIKIKDLTSELGFNNANSFIRMFKKYEGISPGEYARQYYKRT</sequence>
<feature type="transmembrane region" description="Helical" evidence="4">
    <location>
        <begin position="266"/>
        <end position="287"/>
    </location>
</feature>